<accession>A0AAV4R0G7</accession>
<dbReference type="EMBL" id="BPLR01007282">
    <property type="protein sequence ID" value="GIY15773.1"/>
    <property type="molecule type" value="Genomic_DNA"/>
</dbReference>
<dbReference type="AlphaFoldDB" id="A0AAV4R0G7"/>
<reference evidence="2 3" key="1">
    <citation type="submission" date="2021-06" db="EMBL/GenBank/DDBJ databases">
        <title>Caerostris extrusa draft genome.</title>
        <authorList>
            <person name="Kono N."/>
            <person name="Arakawa K."/>
        </authorList>
    </citation>
    <scope>NUCLEOTIDE SEQUENCE [LARGE SCALE GENOMIC DNA]</scope>
</reference>
<proteinExistence type="predicted"/>
<comment type="caution">
    <text evidence="2">The sequence shown here is derived from an EMBL/GenBank/DDBJ whole genome shotgun (WGS) entry which is preliminary data.</text>
</comment>
<dbReference type="Proteomes" id="UP001054945">
    <property type="component" value="Unassembled WGS sequence"/>
</dbReference>
<feature type="region of interest" description="Disordered" evidence="1">
    <location>
        <begin position="85"/>
        <end position="111"/>
    </location>
</feature>
<evidence type="ECO:0000313" key="3">
    <source>
        <dbReference type="Proteomes" id="UP001054945"/>
    </source>
</evidence>
<protein>
    <submittedName>
        <fullName evidence="2">Uncharacterized protein</fullName>
    </submittedName>
</protein>
<name>A0AAV4R0G7_CAEEX</name>
<gene>
    <name evidence="2" type="ORF">CEXT_64511</name>
</gene>
<evidence type="ECO:0000256" key="1">
    <source>
        <dbReference type="SAM" id="MobiDB-lite"/>
    </source>
</evidence>
<keyword evidence="3" id="KW-1185">Reference proteome</keyword>
<evidence type="ECO:0000313" key="2">
    <source>
        <dbReference type="EMBL" id="GIY15773.1"/>
    </source>
</evidence>
<sequence length="111" mass="12604">MVEKPPSRKSRYPPQKNFSCEQAIEIRHHRAISLRNSRSRAARNIARQSRIPGLGWGVLALTPYPPMSNIGVWTAGPKHRIRLLKREGGSGPGHRSLSCSQDIRRRRASMR</sequence>
<organism evidence="2 3">
    <name type="scientific">Caerostris extrusa</name>
    <name type="common">Bark spider</name>
    <name type="synonym">Caerostris bankana</name>
    <dbReference type="NCBI Taxonomy" id="172846"/>
    <lineage>
        <taxon>Eukaryota</taxon>
        <taxon>Metazoa</taxon>
        <taxon>Ecdysozoa</taxon>
        <taxon>Arthropoda</taxon>
        <taxon>Chelicerata</taxon>
        <taxon>Arachnida</taxon>
        <taxon>Araneae</taxon>
        <taxon>Araneomorphae</taxon>
        <taxon>Entelegynae</taxon>
        <taxon>Araneoidea</taxon>
        <taxon>Araneidae</taxon>
        <taxon>Caerostris</taxon>
    </lineage>
</organism>